<dbReference type="EMBL" id="CM008972">
    <property type="protein sequence ID" value="PNW76371.1"/>
    <property type="molecule type" value="Genomic_DNA"/>
</dbReference>
<feature type="region of interest" description="Disordered" evidence="1">
    <location>
        <begin position="1264"/>
        <end position="1318"/>
    </location>
</feature>
<feature type="compositionally biased region" description="Polar residues" evidence="1">
    <location>
        <begin position="717"/>
        <end position="734"/>
    </location>
</feature>
<dbReference type="RefSeq" id="XP_042919287.1">
    <property type="nucleotide sequence ID" value="XM_043067286.1"/>
</dbReference>
<sequence>MTDESPQASTGGSIMPEAEEENPSPEMQGRSLAAPKRRGLAAAMVNQARGRWGRAKNMLLAASRVRRLALADNADFTRENTQALDAAVKGHINVVLNVEQTRDLSSINYAQQGNAAMYTPEVMSKRHSNRTDTSLIEVVRHWWRWLPKADQEVMEVAPAAPDLGRSAAVRFAHDSLPLPEPTAAANGGADTAAEAGSVGAGAEGAGAEGGSRTLQSRMSIHTRLDGGSGGVALDSGEASAGGGGGGTVLKVAALDRAIYSAMVVAITMVLLPRFGLKADPDYDPSEDWLDDNKGLPYMDFPNFFDAMFELADMWAEGTDVREYVELLLTTLHDVQKMDAADGTFSRLLKKFGYKSAFRPARESLFPPEPPPPPPPPPLEPKRAPSPQSEPSRPARTIPQHSPIRTDHVTSRVASHIRSFRSFREPRSQQGSGNWEGWDAAAGAAADADEGGENAQAGAQQQHPDAHMFSYGGGNHGGGCGPLPGSPPPDYGGVGGSGYGAAGAGGRWSPQRRGPFVMPAPAKVDYSGIRSTLAELTAPPRRPDTATLGEWRRLRQQRQQQRLMSARLGGKEQGVGGIPLALRQAEVADPGAAGSGAVGGPGRGPGPVIHAYEEYMHDMAARYLSTQEALLVATSAAAAAAAEQVLAAAGWAQQAQQEDFDVSSVYPQRLWDSADLDSAAAAAAASQQAVSSPRLPALSAPGSGQVCWPPRAPGAGTIGSSGASPQASPRASGTVPSAGTTAAASDADAAANQATAVSDPALVASPSGSAGLTSRASRLGSRALLSCGASSHSLPATPRGGVSITVGPDATAAGGAVGTATLMPPPALPQLWGPPLDPHATVAAITGRPVPATEAAAAAAGANGGAAAAAAALAAEGSIASLAPSSLAPGGASGASTARSLLSRRGPPKAEGEPAATALIAPAGGETEVEMAAKMSAFAPQMAGSDTGGLGVGHMGVDAAATAAQAEVVVAFAQAAYRLADPNVHSLLLPSRVQPSGTGPHFPVHTAGARGYSGRRSPQRAMSPPGSAGVGAGRPGIGRSCCGSSRVGRAAASEGRERFAAYLQAPGAAAASAAAAARTGGSAARGEAGSGADGWGWAPGCDSGGPDAPTAAAAGEACWSCGGVEVGARGPQPTDGSLFGGPVHLHRAATADPGSLSRRPGSSPTPDYWFRPGHVAASSSERAATTAAALLGGAVSRRLCSLVSTSASCDLGSAGAGAGGGLPVGRTASGSNWFSAVPQLRLPGASGGSGAAGIATAPCSPGPGVASGPLLSPHSATAPSNASGSPAALSPSGAAGTGAVAGWGSPSAAAHRRPGMLGSRAGGGGGVWGYGGGRMSARGGGTAANGSGGGVVMPHGSMSNKLRTFYTTAPSGVVTPDGHVMMPPAGYTAVAGAAAEGAAVEDGAEGGAESQDAAAAQGHGTASVDRRHRGGSVPPMAAAVAAADAGINRGALRSPLTIRSSEPVGFSDAVTAARLNVAIMADELAARLADQRTVERQQRLAVGLSAVGGMRQGPAAGAAREAVQSSFGAFMAAREATAAGAADPAEAGDAYGEGYAAE</sequence>
<feature type="compositionally biased region" description="Low complexity" evidence="1">
    <location>
        <begin position="1274"/>
        <end position="1293"/>
    </location>
</feature>
<feature type="compositionally biased region" description="Low complexity" evidence="1">
    <location>
        <begin position="1152"/>
        <end position="1165"/>
    </location>
</feature>
<feature type="compositionally biased region" description="Low complexity" evidence="1">
    <location>
        <begin position="736"/>
        <end position="745"/>
    </location>
</feature>
<dbReference type="ExpressionAtlas" id="A0A2K3D767">
    <property type="expression patterns" value="baseline"/>
</dbReference>
<dbReference type="Gramene" id="PNW76371">
    <property type="protein sequence ID" value="PNW76371"/>
    <property type="gene ID" value="CHLRE_11g467529v5"/>
</dbReference>
<evidence type="ECO:0000313" key="2">
    <source>
        <dbReference type="EMBL" id="PNW76371.1"/>
    </source>
</evidence>
<feature type="region of interest" description="Disordered" evidence="1">
    <location>
        <begin position="1007"/>
        <end position="1034"/>
    </location>
</feature>
<name>A0A2K3D767_CHLRE</name>
<dbReference type="KEGG" id="cre:CHLRE_11g467529v5"/>
<proteinExistence type="predicted"/>
<dbReference type="PANTHER" id="PTHR23330:SF9">
    <property type="entry name" value="PROLINE-RICH PROTEIN 11"/>
    <property type="match status" value="1"/>
</dbReference>
<feature type="region of interest" description="Disordered" evidence="1">
    <location>
        <begin position="1131"/>
        <end position="1167"/>
    </location>
</feature>
<feature type="compositionally biased region" description="Pro residues" evidence="1">
    <location>
        <begin position="366"/>
        <end position="378"/>
    </location>
</feature>
<evidence type="ECO:0000313" key="3">
    <source>
        <dbReference type="Proteomes" id="UP000006906"/>
    </source>
</evidence>
<dbReference type="Proteomes" id="UP000006906">
    <property type="component" value="Chromosome 11"/>
</dbReference>
<feature type="region of interest" description="Disordered" evidence="1">
    <location>
        <begin position="690"/>
        <end position="745"/>
    </location>
</feature>
<feature type="compositionally biased region" description="Low complexity" evidence="1">
    <location>
        <begin position="884"/>
        <end position="904"/>
    </location>
</feature>
<dbReference type="InParanoid" id="A0A2K3D767"/>
<dbReference type="OrthoDB" id="549564at2759"/>
<protein>
    <submittedName>
        <fullName evidence="2">Uncharacterized protein</fullName>
    </submittedName>
</protein>
<reference evidence="2 3" key="1">
    <citation type="journal article" date="2007" name="Science">
        <title>The Chlamydomonas genome reveals the evolution of key animal and plant functions.</title>
        <authorList>
            <person name="Merchant S.S."/>
            <person name="Prochnik S.E."/>
            <person name="Vallon O."/>
            <person name="Harris E.H."/>
            <person name="Karpowicz S.J."/>
            <person name="Witman G.B."/>
            <person name="Terry A."/>
            <person name="Salamov A."/>
            <person name="Fritz-Laylin L.K."/>
            <person name="Marechal-Drouard L."/>
            <person name="Marshall W.F."/>
            <person name="Qu L.H."/>
            <person name="Nelson D.R."/>
            <person name="Sanderfoot A.A."/>
            <person name="Spalding M.H."/>
            <person name="Kapitonov V.V."/>
            <person name="Ren Q."/>
            <person name="Ferris P."/>
            <person name="Lindquist E."/>
            <person name="Shapiro H."/>
            <person name="Lucas S.M."/>
            <person name="Grimwood J."/>
            <person name="Schmutz J."/>
            <person name="Cardol P."/>
            <person name="Cerutti H."/>
            <person name="Chanfreau G."/>
            <person name="Chen C.L."/>
            <person name="Cognat V."/>
            <person name="Croft M.T."/>
            <person name="Dent R."/>
            <person name="Dutcher S."/>
            <person name="Fernandez E."/>
            <person name="Fukuzawa H."/>
            <person name="Gonzalez-Ballester D."/>
            <person name="Gonzalez-Halphen D."/>
            <person name="Hallmann A."/>
            <person name="Hanikenne M."/>
            <person name="Hippler M."/>
            <person name="Inwood W."/>
            <person name="Jabbari K."/>
            <person name="Kalanon M."/>
            <person name="Kuras R."/>
            <person name="Lefebvre P.A."/>
            <person name="Lemaire S.D."/>
            <person name="Lobanov A.V."/>
            <person name="Lohr M."/>
            <person name="Manuell A."/>
            <person name="Meier I."/>
            <person name="Mets L."/>
            <person name="Mittag M."/>
            <person name="Mittelmeier T."/>
            <person name="Moroney J.V."/>
            <person name="Moseley J."/>
            <person name="Napoli C."/>
            <person name="Nedelcu A.M."/>
            <person name="Niyogi K."/>
            <person name="Novoselov S.V."/>
            <person name="Paulsen I.T."/>
            <person name="Pazour G."/>
            <person name="Purton S."/>
            <person name="Ral J.P."/>
            <person name="Riano-Pachon D.M."/>
            <person name="Riekhof W."/>
            <person name="Rymarquis L."/>
            <person name="Schroda M."/>
            <person name="Stern D."/>
            <person name="Umen J."/>
            <person name="Willows R."/>
            <person name="Wilson N."/>
            <person name="Zimmer S.L."/>
            <person name="Allmer J."/>
            <person name="Balk J."/>
            <person name="Bisova K."/>
            <person name="Chen C.J."/>
            <person name="Elias M."/>
            <person name="Gendler K."/>
            <person name="Hauser C."/>
            <person name="Lamb M.R."/>
            <person name="Ledford H."/>
            <person name="Long J.C."/>
            <person name="Minagawa J."/>
            <person name="Page M.D."/>
            <person name="Pan J."/>
            <person name="Pootakham W."/>
            <person name="Roje S."/>
            <person name="Rose A."/>
            <person name="Stahlberg E."/>
            <person name="Terauchi A.M."/>
            <person name="Yang P."/>
            <person name="Ball S."/>
            <person name="Bowler C."/>
            <person name="Dieckmann C.L."/>
            <person name="Gladyshev V.N."/>
            <person name="Green P."/>
            <person name="Jorgensen R."/>
            <person name="Mayfield S."/>
            <person name="Mueller-Roeber B."/>
            <person name="Rajamani S."/>
            <person name="Sayre R.T."/>
            <person name="Brokstein P."/>
            <person name="Dubchak I."/>
            <person name="Goodstein D."/>
            <person name="Hornick L."/>
            <person name="Huang Y.W."/>
            <person name="Jhaveri J."/>
            <person name="Luo Y."/>
            <person name="Martinez D."/>
            <person name="Ngau W.C."/>
            <person name="Otillar B."/>
            <person name="Poliakov A."/>
            <person name="Porter A."/>
            <person name="Szajkowski L."/>
            <person name="Werner G."/>
            <person name="Zhou K."/>
            <person name="Grigoriev I.V."/>
            <person name="Rokhsar D.S."/>
            <person name="Grossman A.R."/>
        </authorList>
    </citation>
    <scope>NUCLEOTIDE SEQUENCE [LARGE SCALE GENOMIC DNA]</scope>
    <source>
        <strain evidence="3">CC-503</strain>
    </source>
</reference>
<organism evidence="2 3">
    <name type="scientific">Chlamydomonas reinhardtii</name>
    <name type="common">Chlamydomonas smithii</name>
    <dbReference type="NCBI Taxonomy" id="3055"/>
    <lineage>
        <taxon>Eukaryota</taxon>
        <taxon>Viridiplantae</taxon>
        <taxon>Chlorophyta</taxon>
        <taxon>core chlorophytes</taxon>
        <taxon>Chlorophyceae</taxon>
        <taxon>CS clade</taxon>
        <taxon>Chlamydomonadales</taxon>
        <taxon>Chlamydomonadaceae</taxon>
        <taxon>Chlamydomonas</taxon>
    </lineage>
</organism>
<feature type="compositionally biased region" description="Gly residues" evidence="1">
    <location>
        <begin position="198"/>
        <end position="209"/>
    </location>
</feature>
<feature type="compositionally biased region" description="Polar residues" evidence="1">
    <location>
        <begin position="1"/>
        <end position="12"/>
    </location>
</feature>
<feature type="compositionally biased region" description="Low complexity" evidence="1">
    <location>
        <begin position="432"/>
        <end position="445"/>
    </location>
</feature>
<feature type="region of interest" description="Disordered" evidence="1">
    <location>
        <begin position="884"/>
        <end position="915"/>
    </location>
</feature>
<dbReference type="PANTHER" id="PTHR23330">
    <property type="entry name" value="P300 TRANSCRIPTIONAL COFACTOR JMY-RELATED"/>
    <property type="match status" value="1"/>
</dbReference>
<dbReference type="GeneID" id="5726937"/>
<feature type="region of interest" description="Disordered" evidence="1">
    <location>
        <begin position="360"/>
        <end position="473"/>
    </location>
</feature>
<gene>
    <name evidence="2" type="ORF">CHLRE_11g467529v5</name>
</gene>
<accession>A0A2K3D767</accession>
<feature type="region of interest" description="Disordered" evidence="1">
    <location>
        <begin position="179"/>
        <end position="213"/>
    </location>
</feature>
<feature type="region of interest" description="Disordered" evidence="1">
    <location>
        <begin position="1399"/>
        <end position="1431"/>
    </location>
</feature>
<feature type="region of interest" description="Disordered" evidence="1">
    <location>
        <begin position="1"/>
        <end position="38"/>
    </location>
</feature>
<keyword evidence="3" id="KW-1185">Reference proteome</keyword>
<evidence type="ECO:0000256" key="1">
    <source>
        <dbReference type="SAM" id="MobiDB-lite"/>
    </source>
</evidence>
<feature type="compositionally biased region" description="Low complexity" evidence="1">
    <location>
        <begin position="183"/>
        <end position="197"/>
    </location>
</feature>
<dbReference type="OMA" id="EEYMHDM"/>